<dbReference type="VEuPathDB" id="VectorBase:LOC119169299"/>
<dbReference type="SUPFAM" id="SSF75632">
    <property type="entry name" value="Cullin homology domain"/>
    <property type="match status" value="1"/>
</dbReference>
<comment type="similarity">
    <text evidence="1">Belongs to the cullin family.</text>
</comment>
<accession>A0A9J6DYB2</accession>
<evidence type="ECO:0000256" key="1">
    <source>
        <dbReference type="PROSITE-ProRule" id="PRU00330"/>
    </source>
</evidence>
<dbReference type="Gene3D" id="3.30.230.130">
    <property type="entry name" value="Cullin, Chain C, Domain 2"/>
    <property type="match status" value="1"/>
</dbReference>
<keyword evidence="4" id="KW-1185">Reference proteome</keyword>
<proteinExistence type="inferred from homology"/>
<dbReference type="SMART" id="SM00884">
    <property type="entry name" value="Cullin_Nedd8"/>
    <property type="match status" value="1"/>
</dbReference>
<dbReference type="GO" id="GO:0031625">
    <property type="term" value="F:ubiquitin protein ligase binding"/>
    <property type="evidence" value="ECO:0007669"/>
    <property type="project" value="InterPro"/>
</dbReference>
<dbReference type="AlphaFoldDB" id="A0A9J6DYB2"/>
<dbReference type="InterPro" id="IPR036317">
    <property type="entry name" value="Cullin_homology_sf"/>
</dbReference>
<dbReference type="Pfam" id="PF26557">
    <property type="entry name" value="Cullin_AB"/>
    <property type="match status" value="1"/>
</dbReference>
<evidence type="ECO:0000313" key="3">
    <source>
        <dbReference type="EMBL" id="KAH8026736.1"/>
    </source>
</evidence>
<dbReference type="InterPro" id="IPR016158">
    <property type="entry name" value="Cullin_homology"/>
</dbReference>
<evidence type="ECO:0000313" key="4">
    <source>
        <dbReference type="Proteomes" id="UP000821866"/>
    </source>
</evidence>
<sequence length="169" mass="19139">MFVLMLFNIHDAITYKDIASKTNIPKTNLVRALNSLCMSKAIEPVLTKIPASNEIESDHIFTVNDAFTSGLQMVKIESTSTKVNTAPKKNEPAINLDEDRRYQLEAAIIRTMKAHKTLSHQDLLAEVTNLLQTRYTPCSVAFRKRIDALVEREYLEPAGKDPEIYNYVP</sequence>
<dbReference type="Proteomes" id="UP000821866">
    <property type="component" value="Unassembled WGS sequence"/>
</dbReference>
<reference evidence="3" key="1">
    <citation type="journal article" date="2020" name="Cell">
        <title>Large-Scale Comparative Analyses of Tick Genomes Elucidate Their Genetic Diversity and Vector Capacities.</title>
        <authorList>
            <consortium name="Tick Genome and Microbiome Consortium (TIGMIC)"/>
            <person name="Jia N."/>
            <person name="Wang J."/>
            <person name="Shi W."/>
            <person name="Du L."/>
            <person name="Sun Y."/>
            <person name="Zhan W."/>
            <person name="Jiang J.F."/>
            <person name="Wang Q."/>
            <person name="Zhang B."/>
            <person name="Ji P."/>
            <person name="Bell-Sakyi L."/>
            <person name="Cui X.M."/>
            <person name="Yuan T.T."/>
            <person name="Jiang B.G."/>
            <person name="Yang W.F."/>
            <person name="Lam T.T."/>
            <person name="Chang Q.C."/>
            <person name="Ding S.J."/>
            <person name="Wang X.J."/>
            <person name="Zhu J.G."/>
            <person name="Ruan X.D."/>
            <person name="Zhao L."/>
            <person name="Wei J.T."/>
            <person name="Ye R.Z."/>
            <person name="Que T.C."/>
            <person name="Du C.H."/>
            <person name="Zhou Y.H."/>
            <person name="Cheng J.X."/>
            <person name="Dai P.F."/>
            <person name="Guo W.B."/>
            <person name="Han X.H."/>
            <person name="Huang E.J."/>
            <person name="Li L.F."/>
            <person name="Wei W."/>
            <person name="Gao Y.C."/>
            <person name="Liu J.Z."/>
            <person name="Shao H.Z."/>
            <person name="Wang X."/>
            <person name="Wang C.C."/>
            <person name="Yang T.C."/>
            <person name="Huo Q.B."/>
            <person name="Li W."/>
            <person name="Chen H.Y."/>
            <person name="Chen S.E."/>
            <person name="Zhou L.G."/>
            <person name="Ni X.B."/>
            <person name="Tian J.H."/>
            <person name="Sheng Y."/>
            <person name="Liu T."/>
            <person name="Pan Y.S."/>
            <person name="Xia L.Y."/>
            <person name="Li J."/>
            <person name="Zhao F."/>
            <person name="Cao W.C."/>
        </authorList>
    </citation>
    <scope>NUCLEOTIDE SEQUENCE</scope>
    <source>
        <strain evidence="3">Rmic-2018</strain>
    </source>
</reference>
<feature type="domain" description="Cullin family profile" evidence="2">
    <location>
        <begin position="1"/>
        <end position="37"/>
    </location>
</feature>
<evidence type="ECO:0000259" key="2">
    <source>
        <dbReference type="PROSITE" id="PS50069"/>
    </source>
</evidence>
<dbReference type="PANTHER" id="PTHR11932">
    <property type="entry name" value="CULLIN"/>
    <property type="match status" value="1"/>
</dbReference>
<dbReference type="InterPro" id="IPR036388">
    <property type="entry name" value="WH-like_DNA-bd_sf"/>
</dbReference>
<dbReference type="InterPro" id="IPR019559">
    <property type="entry name" value="Cullin_neddylation_domain"/>
</dbReference>
<dbReference type="InterPro" id="IPR045093">
    <property type="entry name" value="Cullin"/>
</dbReference>
<comment type="caution">
    <text evidence="3">The sequence shown here is derived from an EMBL/GenBank/DDBJ whole genome shotgun (WGS) entry which is preliminary data.</text>
</comment>
<gene>
    <name evidence="3" type="ORF">HPB51_024235</name>
</gene>
<organism evidence="3 4">
    <name type="scientific">Rhipicephalus microplus</name>
    <name type="common">Cattle tick</name>
    <name type="synonym">Boophilus microplus</name>
    <dbReference type="NCBI Taxonomy" id="6941"/>
    <lineage>
        <taxon>Eukaryota</taxon>
        <taxon>Metazoa</taxon>
        <taxon>Ecdysozoa</taxon>
        <taxon>Arthropoda</taxon>
        <taxon>Chelicerata</taxon>
        <taxon>Arachnida</taxon>
        <taxon>Acari</taxon>
        <taxon>Parasitiformes</taxon>
        <taxon>Ixodida</taxon>
        <taxon>Ixodoidea</taxon>
        <taxon>Ixodidae</taxon>
        <taxon>Rhipicephalinae</taxon>
        <taxon>Rhipicephalus</taxon>
        <taxon>Boophilus</taxon>
    </lineage>
</organism>
<dbReference type="InterPro" id="IPR059120">
    <property type="entry name" value="Cullin-like_AB"/>
</dbReference>
<dbReference type="GO" id="GO:0006511">
    <property type="term" value="P:ubiquitin-dependent protein catabolic process"/>
    <property type="evidence" value="ECO:0007669"/>
    <property type="project" value="InterPro"/>
</dbReference>
<dbReference type="InterPro" id="IPR036390">
    <property type="entry name" value="WH_DNA-bd_sf"/>
</dbReference>
<dbReference type="Gene3D" id="1.10.10.10">
    <property type="entry name" value="Winged helix-like DNA-binding domain superfamily/Winged helix DNA-binding domain"/>
    <property type="match status" value="1"/>
</dbReference>
<name>A0A9J6DYB2_RHIMP</name>
<dbReference type="PROSITE" id="PS50069">
    <property type="entry name" value="CULLIN_2"/>
    <property type="match status" value="1"/>
</dbReference>
<dbReference type="Pfam" id="PF10557">
    <property type="entry name" value="Cullin_Nedd8"/>
    <property type="match status" value="1"/>
</dbReference>
<protein>
    <recommendedName>
        <fullName evidence="2">Cullin family profile domain-containing protein</fullName>
    </recommendedName>
</protein>
<dbReference type="SUPFAM" id="SSF46785">
    <property type="entry name" value="Winged helix' DNA-binding domain"/>
    <property type="match status" value="1"/>
</dbReference>
<dbReference type="EMBL" id="JABSTU010000007">
    <property type="protein sequence ID" value="KAH8026736.1"/>
    <property type="molecule type" value="Genomic_DNA"/>
</dbReference>
<reference evidence="3" key="2">
    <citation type="submission" date="2021-09" db="EMBL/GenBank/DDBJ databases">
        <authorList>
            <person name="Jia N."/>
            <person name="Wang J."/>
            <person name="Shi W."/>
            <person name="Du L."/>
            <person name="Sun Y."/>
            <person name="Zhan W."/>
            <person name="Jiang J."/>
            <person name="Wang Q."/>
            <person name="Zhang B."/>
            <person name="Ji P."/>
            <person name="Sakyi L.B."/>
            <person name="Cui X."/>
            <person name="Yuan T."/>
            <person name="Jiang B."/>
            <person name="Yang W."/>
            <person name="Lam T.T.-Y."/>
            <person name="Chang Q."/>
            <person name="Ding S."/>
            <person name="Wang X."/>
            <person name="Zhu J."/>
            <person name="Ruan X."/>
            <person name="Zhao L."/>
            <person name="Wei J."/>
            <person name="Que T."/>
            <person name="Du C."/>
            <person name="Cheng J."/>
            <person name="Dai P."/>
            <person name="Han X."/>
            <person name="Huang E."/>
            <person name="Gao Y."/>
            <person name="Liu J."/>
            <person name="Shao H."/>
            <person name="Ye R."/>
            <person name="Li L."/>
            <person name="Wei W."/>
            <person name="Wang X."/>
            <person name="Wang C."/>
            <person name="Huo Q."/>
            <person name="Li W."/>
            <person name="Guo W."/>
            <person name="Chen H."/>
            <person name="Chen S."/>
            <person name="Zhou L."/>
            <person name="Zhou L."/>
            <person name="Ni X."/>
            <person name="Tian J."/>
            <person name="Zhou Y."/>
            <person name="Sheng Y."/>
            <person name="Liu T."/>
            <person name="Pan Y."/>
            <person name="Xia L."/>
            <person name="Li J."/>
            <person name="Zhao F."/>
            <person name="Cao W."/>
        </authorList>
    </citation>
    <scope>NUCLEOTIDE SEQUENCE</scope>
    <source>
        <strain evidence="3">Rmic-2018</strain>
        <tissue evidence="3">Larvae</tissue>
    </source>
</reference>